<dbReference type="EMBL" id="FORI01000007">
    <property type="protein sequence ID" value="SFI88078.1"/>
    <property type="molecule type" value="Genomic_DNA"/>
</dbReference>
<reference evidence="2" key="1">
    <citation type="submission" date="2016-10" db="EMBL/GenBank/DDBJ databases">
        <authorList>
            <person name="Varghese N."/>
            <person name="Submissions S."/>
        </authorList>
    </citation>
    <scope>NUCLEOTIDE SEQUENCE [LARGE SCALE GENOMIC DNA]</scope>
    <source>
        <strain evidence="2">XBD1002</strain>
    </source>
</reference>
<keyword evidence="2" id="KW-1185">Reference proteome</keyword>
<dbReference type="AlphaFoldDB" id="A0A1I3LTI8"/>
<dbReference type="Proteomes" id="UP000182737">
    <property type="component" value="Unassembled WGS sequence"/>
</dbReference>
<evidence type="ECO:0000313" key="1">
    <source>
        <dbReference type="EMBL" id="SFI88078.1"/>
    </source>
</evidence>
<accession>A0A1I3LTI8</accession>
<name>A0A1I3LTI8_9SPIR</name>
<organism evidence="1 2">
    <name type="scientific">Treponema bryantii</name>
    <dbReference type="NCBI Taxonomy" id="163"/>
    <lineage>
        <taxon>Bacteria</taxon>
        <taxon>Pseudomonadati</taxon>
        <taxon>Spirochaetota</taxon>
        <taxon>Spirochaetia</taxon>
        <taxon>Spirochaetales</taxon>
        <taxon>Treponemataceae</taxon>
        <taxon>Treponema</taxon>
    </lineage>
</organism>
<gene>
    <name evidence="1" type="ORF">SAMN04487775_107187</name>
</gene>
<proteinExistence type="predicted"/>
<evidence type="ECO:0000313" key="2">
    <source>
        <dbReference type="Proteomes" id="UP000182737"/>
    </source>
</evidence>
<protein>
    <submittedName>
        <fullName evidence="1">Uncharacterized protein</fullName>
    </submittedName>
</protein>
<sequence>MTIPILRFTLKTYFGGSMKKLILSILFTLVAFSAFAEMKQYISDDYSQIGVIEFSPTDDGRYAVSLSKLYSIMGYKNQDTVLYTFKNYSDARKFYTDHTSQGDDFETFDKCYKEIQATEKYKQSDLQKFNDNGTLTLFRIIDYDAPVKKYEVTPDKLDSAYETYTIKELEDLHDELNNKKVAVFNTKLIGDDPIDSKGNVPAVIRNMENTESFIVMIPPKLRDTFYQNKRQSLNYYGTLVVNSSYDYYILVEKITMN</sequence>